<accession>A0A0D2IZP5</accession>
<proteinExistence type="inferred from homology"/>
<feature type="compositionally biased region" description="Polar residues" evidence="13">
    <location>
        <begin position="56"/>
        <end position="70"/>
    </location>
</feature>
<dbReference type="GeneID" id="25291609"/>
<keyword evidence="16" id="KW-1185">Reference proteome</keyword>
<dbReference type="STRING" id="1442369.A0A0D2IZP5"/>
<dbReference type="RefSeq" id="XP_013276017.1">
    <property type="nucleotide sequence ID" value="XM_013420563.1"/>
</dbReference>
<evidence type="ECO:0000256" key="12">
    <source>
        <dbReference type="ARBA" id="ARBA00023221"/>
    </source>
</evidence>
<keyword evidence="10 14" id="KW-0472">Membrane</keyword>
<evidence type="ECO:0000256" key="6">
    <source>
        <dbReference type="ARBA" id="ARBA00022955"/>
    </source>
</evidence>
<dbReference type="GO" id="GO:0030674">
    <property type="term" value="F:protein-macromolecule adaptor activity"/>
    <property type="evidence" value="ECO:0007669"/>
    <property type="project" value="TreeGrafter"/>
</dbReference>
<evidence type="ECO:0000256" key="4">
    <source>
        <dbReference type="ARBA" id="ARBA00022692"/>
    </source>
</evidence>
<dbReference type="PANTHER" id="PTHR15451">
    <property type="entry name" value="ERGOSTEROL BIOSYNTHETIC PROTEIN 28-RELATED"/>
    <property type="match status" value="1"/>
</dbReference>
<evidence type="ECO:0000256" key="1">
    <source>
        <dbReference type="ARBA" id="ARBA00004477"/>
    </source>
</evidence>
<evidence type="ECO:0000256" key="2">
    <source>
        <dbReference type="ARBA" id="ARBA00005377"/>
    </source>
</evidence>
<comment type="similarity">
    <text evidence="2">Belongs to the ERG28 family.</text>
</comment>
<evidence type="ECO:0008006" key="17">
    <source>
        <dbReference type="Google" id="ProtNLM"/>
    </source>
</evidence>
<evidence type="ECO:0000313" key="15">
    <source>
        <dbReference type="EMBL" id="KIX08881.1"/>
    </source>
</evidence>
<gene>
    <name evidence="15" type="ORF">Z518_03538</name>
</gene>
<organism evidence="15 16">
    <name type="scientific">Rhinocladiella mackenziei CBS 650.93</name>
    <dbReference type="NCBI Taxonomy" id="1442369"/>
    <lineage>
        <taxon>Eukaryota</taxon>
        <taxon>Fungi</taxon>
        <taxon>Dikarya</taxon>
        <taxon>Ascomycota</taxon>
        <taxon>Pezizomycotina</taxon>
        <taxon>Eurotiomycetes</taxon>
        <taxon>Chaetothyriomycetidae</taxon>
        <taxon>Chaetothyriales</taxon>
        <taxon>Herpotrichiellaceae</taxon>
        <taxon>Rhinocladiella</taxon>
    </lineage>
</organism>
<dbReference type="OrthoDB" id="6485510at2759"/>
<keyword evidence="7 14" id="KW-1133">Transmembrane helix</keyword>
<keyword evidence="4 14" id="KW-0812">Transmembrane</keyword>
<protein>
    <recommendedName>
        <fullName evidence="17">Ergosterol biosynthesis protein Erg28</fullName>
    </recommendedName>
</protein>
<dbReference type="GO" id="GO:0016126">
    <property type="term" value="P:sterol biosynthetic process"/>
    <property type="evidence" value="ECO:0007669"/>
    <property type="project" value="UniProtKB-KW"/>
</dbReference>
<evidence type="ECO:0000313" key="16">
    <source>
        <dbReference type="Proteomes" id="UP000053617"/>
    </source>
</evidence>
<dbReference type="GO" id="GO:0005789">
    <property type="term" value="C:endoplasmic reticulum membrane"/>
    <property type="evidence" value="ECO:0007669"/>
    <property type="project" value="UniProtKB-SubCell"/>
</dbReference>
<evidence type="ECO:0000256" key="10">
    <source>
        <dbReference type="ARBA" id="ARBA00023136"/>
    </source>
</evidence>
<evidence type="ECO:0000256" key="3">
    <source>
        <dbReference type="ARBA" id="ARBA00022516"/>
    </source>
</evidence>
<keyword evidence="8" id="KW-0756">Sterol biosynthesis</keyword>
<dbReference type="InterPro" id="IPR005352">
    <property type="entry name" value="Erg28"/>
</dbReference>
<evidence type="ECO:0000256" key="5">
    <source>
        <dbReference type="ARBA" id="ARBA00022824"/>
    </source>
</evidence>
<evidence type="ECO:0000256" key="7">
    <source>
        <dbReference type="ARBA" id="ARBA00022989"/>
    </source>
</evidence>
<feature type="transmembrane region" description="Helical" evidence="14">
    <location>
        <begin position="102"/>
        <end position="120"/>
    </location>
</feature>
<feature type="region of interest" description="Disordered" evidence="13">
    <location>
        <begin position="50"/>
        <end position="70"/>
    </location>
</feature>
<name>A0A0D2IZP5_9EURO</name>
<dbReference type="PANTHER" id="PTHR15451:SF19">
    <property type="entry name" value="ERGOSTEROL BIOSYNTHETIC PROTEIN 28 HOMOLOG"/>
    <property type="match status" value="1"/>
</dbReference>
<comment type="subcellular location">
    <subcellularLocation>
        <location evidence="1">Endoplasmic reticulum membrane</location>
        <topology evidence="1">Multi-pass membrane protein</topology>
    </subcellularLocation>
</comment>
<evidence type="ECO:0000256" key="11">
    <source>
        <dbReference type="ARBA" id="ARBA00023166"/>
    </source>
</evidence>
<evidence type="ECO:0000256" key="13">
    <source>
        <dbReference type="SAM" id="MobiDB-lite"/>
    </source>
</evidence>
<keyword evidence="3" id="KW-0444">Lipid biosynthesis</keyword>
<dbReference type="Proteomes" id="UP000053617">
    <property type="component" value="Unassembled WGS sequence"/>
</dbReference>
<evidence type="ECO:0000256" key="8">
    <source>
        <dbReference type="ARBA" id="ARBA00023011"/>
    </source>
</evidence>
<dbReference type="EMBL" id="KN847476">
    <property type="protein sequence ID" value="KIX08881.1"/>
    <property type="molecule type" value="Genomic_DNA"/>
</dbReference>
<reference evidence="15 16" key="1">
    <citation type="submission" date="2015-01" db="EMBL/GenBank/DDBJ databases">
        <title>The Genome Sequence of Rhinocladiella mackenzie CBS 650.93.</title>
        <authorList>
            <consortium name="The Broad Institute Genomics Platform"/>
            <person name="Cuomo C."/>
            <person name="de Hoog S."/>
            <person name="Gorbushina A."/>
            <person name="Stielow B."/>
            <person name="Teixiera M."/>
            <person name="Abouelleil A."/>
            <person name="Chapman S.B."/>
            <person name="Priest M."/>
            <person name="Young S.K."/>
            <person name="Wortman J."/>
            <person name="Nusbaum C."/>
            <person name="Birren B."/>
        </authorList>
    </citation>
    <scope>NUCLEOTIDE SEQUENCE [LARGE SCALE GENOMIC DNA]</scope>
    <source>
        <strain evidence="15 16">CBS 650.93</strain>
    </source>
</reference>
<evidence type="ECO:0000256" key="14">
    <source>
        <dbReference type="SAM" id="Phobius"/>
    </source>
</evidence>
<keyword evidence="12" id="KW-0753">Steroid metabolism</keyword>
<sequence>MDRLLSILPPHEGLLPKWLVLLSATSMGNSIQAYTTLKYTTQVYPGWRSSKEGHKPSSSNADPESSPVTPLSSRTFGTWTFLAAVVRIYAAHNITNRLFYDLAIWTYVIAVWHFFSEWLIFGSTRWGRGLAGPVIVSSMSLIWMLWSRDAYVERC</sequence>
<dbReference type="VEuPathDB" id="FungiDB:Z518_03538"/>
<dbReference type="AlphaFoldDB" id="A0A0D2IZP5"/>
<keyword evidence="11" id="KW-1207">Sterol metabolism</keyword>
<feature type="transmembrane region" description="Helical" evidence="14">
    <location>
        <begin position="126"/>
        <end position="146"/>
    </location>
</feature>
<keyword evidence="5" id="KW-0256">Endoplasmic reticulum</keyword>
<dbReference type="HOGENOM" id="CLU_114589_0_0_1"/>
<evidence type="ECO:0000256" key="9">
    <source>
        <dbReference type="ARBA" id="ARBA00023098"/>
    </source>
</evidence>
<keyword evidence="6" id="KW-0752">Steroid biosynthesis</keyword>
<dbReference type="Pfam" id="PF03694">
    <property type="entry name" value="Erg28"/>
    <property type="match status" value="1"/>
</dbReference>
<keyword evidence="9" id="KW-0443">Lipid metabolism</keyword>